<dbReference type="SUPFAM" id="SSF82689">
    <property type="entry name" value="Mechanosensitive channel protein MscS (YggB), C-terminal domain"/>
    <property type="match status" value="1"/>
</dbReference>
<feature type="transmembrane region" description="Helical" evidence="7">
    <location>
        <begin position="82"/>
        <end position="105"/>
    </location>
</feature>
<keyword evidence="5 7" id="KW-1133">Transmembrane helix</keyword>
<dbReference type="AlphaFoldDB" id="A0A3N1KYC0"/>
<sequence>MADHLLPNSLMEVLGLAAILVFLLTSISAVLAALLVARDNLFYLGFQFIGLALALILSEAWLFDLAFAGILDDRATYRQAAWTTLVLAITYTIDMGLKIFVWEGVLARDGREAVPRLLVNVVRFLIYLLGLLIVLQFIYDQSITALATLSGAFAIVLGLSAQTTLGEMFAGIAIALSRPFRIGDWVKIGNMDEGRIIDMTWRLVRLELRDRTVVHLTNRQCAELPVKNFSFPNSAIRMAEDIFFPRGSDQDRVKAVVRRAIGEVPTVLADPPPNAVYMSARDGVDHYSMRFYIREYNLRRRIVEQVWRSVTKHLDREEMPIAQPRQAVDQFSRPVPAPTAEPEAT</sequence>
<dbReference type="InterPro" id="IPR011014">
    <property type="entry name" value="MscS_channel_TM-2"/>
</dbReference>
<evidence type="ECO:0000256" key="5">
    <source>
        <dbReference type="ARBA" id="ARBA00022989"/>
    </source>
</evidence>
<dbReference type="InterPro" id="IPR045275">
    <property type="entry name" value="MscS_archaea/bacteria_type"/>
</dbReference>
<dbReference type="PANTHER" id="PTHR30221">
    <property type="entry name" value="SMALL-CONDUCTANCE MECHANOSENSITIVE CHANNEL"/>
    <property type="match status" value="1"/>
</dbReference>
<keyword evidence="4 7" id="KW-0812">Transmembrane</keyword>
<evidence type="ECO:0000256" key="2">
    <source>
        <dbReference type="ARBA" id="ARBA00008017"/>
    </source>
</evidence>
<keyword evidence="6 7" id="KW-0472">Membrane</keyword>
<dbReference type="InterPro" id="IPR011066">
    <property type="entry name" value="MscS_channel_C_sf"/>
</dbReference>
<dbReference type="Pfam" id="PF00924">
    <property type="entry name" value="MS_channel_2nd"/>
    <property type="match status" value="1"/>
</dbReference>
<feature type="transmembrane region" description="Helical" evidence="7">
    <location>
        <begin position="13"/>
        <end position="34"/>
    </location>
</feature>
<gene>
    <name evidence="10" type="ORF">EDC65_3784</name>
</gene>
<keyword evidence="7" id="KW-0407">Ion channel</keyword>
<comment type="subunit">
    <text evidence="7">Homoheptamer.</text>
</comment>
<dbReference type="InterPro" id="IPR023408">
    <property type="entry name" value="MscS_beta-dom_sf"/>
</dbReference>
<evidence type="ECO:0000256" key="4">
    <source>
        <dbReference type="ARBA" id="ARBA00022692"/>
    </source>
</evidence>
<dbReference type="GO" id="GO:0005886">
    <property type="term" value="C:plasma membrane"/>
    <property type="evidence" value="ECO:0007669"/>
    <property type="project" value="UniProtKB-SubCell"/>
</dbReference>
<feature type="transmembrane region" description="Helical" evidence="7">
    <location>
        <begin position="151"/>
        <end position="176"/>
    </location>
</feature>
<dbReference type="InterPro" id="IPR006685">
    <property type="entry name" value="MscS_channel_2nd"/>
</dbReference>
<protein>
    <recommendedName>
        <fullName evidence="7">Small-conductance mechanosensitive channel</fullName>
    </recommendedName>
</protein>
<dbReference type="Gene3D" id="1.10.287.1260">
    <property type="match status" value="1"/>
</dbReference>
<comment type="function">
    <text evidence="7">Mechanosensitive channel that participates in the regulation of osmotic pressure changes within the cell, opening in response to stretch forces in the membrane lipid bilayer, without the need for other proteins. Contributes to normal resistance to hypoosmotic shock. Forms an ion channel of 1.0 nanosiemens conductance with a slight preference for anions.</text>
</comment>
<accession>A0A3N1KYC0</accession>
<dbReference type="SUPFAM" id="SSF50182">
    <property type="entry name" value="Sm-like ribonucleoproteins"/>
    <property type="match status" value="1"/>
</dbReference>
<dbReference type="InterPro" id="IPR010920">
    <property type="entry name" value="LSM_dom_sf"/>
</dbReference>
<dbReference type="Proteomes" id="UP000278222">
    <property type="component" value="Unassembled WGS sequence"/>
</dbReference>
<evidence type="ECO:0000256" key="7">
    <source>
        <dbReference type="RuleBase" id="RU369025"/>
    </source>
</evidence>
<comment type="similarity">
    <text evidence="2 7">Belongs to the MscS (TC 1.A.23) family.</text>
</comment>
<reference evidence="10 11" key="1">
    <citation type="submission" date="2018-11" db="EMBL/GenBank/DDBJ databases">
        <title>Genomic Encyclopedia of Type Strains, Phase IV (KMG-IV): sequencing the most valuable type-strain genomes for metagenomic binning, comparative biology and taxonomic classification.</title>
        <authorList>
            <person name="Goeker M."/>
        </authorList>
    </citation>
    <scope>NUCLEOTIDE SEQUENCE [LARGE SCALE GENOMIC DNA]</scope>
    <source>
        <strain evidence="10 11">DSM 5900</strain>
    </source>
</reference>
<evidence type="ECO:0000259" key="9">
    <source>
        <dbReference type="Pfam" id="PF00924"/>
    </source>
</evidence>
<evidence type="ECO:0000256" key="3">
    <source>
        <dbReference type="ARBA" id="ARBA00022475"/>
    </source>
</evidence>
<name>A0A3N1KYC0_9PROT</name>
<comment type="caution">
    <text evidence="7">Lacks conserved residue(s) required for the propagation of feature annotation.</text>
</comment>
<feature type="transmembrane region" description="Helical" evidence="7">
    <location>
        <begin position="41"/>
        <end position="62"/>
    </location>
</feature>
<dbReference type="SUPFAM" id="SSF82861">
    <property type="entry name" value="Mechanosensitive channel protein MscS (YggB), transmembrane region"/>
    <property type="match status" value="1"/>
</dbReference>
<dbReference type="EMBL" id="RJKX01000015">
    <property type="protein sequence ID" value="ROP84432.1"/>
    <property type="molecule type" value="Genomic_DNA"/>
</dbReference>
<organism evidence="10 11">
    <name type="scientific">Stella humosa</name>
    <dbReference type="NCBI Taxonomy" id="94"/>
    <lineage>
        <taxon>Bacteria</taxon>
        <taxon>Pseudomonadati</taxon>
        <taxon>Pseudomonadota</taxon>
        <taxon>Alphaproteobacteria</taxon>
        <taxon>Rhodospirillales</taxon>
        <taxon>Stellaceae</taxon>
        <taxon>Stella</taxon>
    </lineage>
</organism>
<evidence type="ECO:0000256" key="6">
    <source>
        <dbReference type="ARBA" id="ARBA00023136"/>
    </source>
</evidence>
<feature type="region of interest" description="Disordered" evidence="8">
    <location>
        <begin position="318"/>
        <end position="345"/>
    </location>
</feature>
<keyword evidence="7" id="KW-0997">Cell inner membrane</keyword>
<comment type="caution">
    <text evidence="10">The sequence shown here is derived from an EMBL/GenBank/DDBJ whole genome shotgun (WGS) entry which is preliminary data.</text>
</comment>
<evidence type="ECO:0000313" key="11">
    <source>
        <dbReference type="Proteomes" id="UP000278222"/>
    </source>
</evidence>
<proteinExistence type="inferred from homology"/>
<feature type="domain" description="Mechanosensitive ion channel MscS" evidence="9">
    <location>
        <begin position="164"/>
        <end position="230"/>
    </location>
</feature>
<dbReference type="PANTHER" id="PTHR30221:SF1">
    <property type="entry name" value="SMALL-CONDUCTANCE MECHANOSENSITIVE CHANNEL"/>
    <property type="match status" value="1"/>
</dbReference>
<dbReference type="Gene3D" id="3.30.70.100">
    <property type="match status" value="1"/>
</dbReference>
<dbReference type="RefSeq" id="WP_170216584.1">
    <property type="nucleotide sequence ID" value="NZ_AP019700.1"/>
</dbReference>
<dbReference type="GO" id="GO:0008381">
    <property type="term" value="F:mechanosensitive monoatomic ion channel activity"/>
    <property type="evidence" value="ECO:0007669"/>
    <property type="project" value="InterPro"/>
</dbReference>
<dbReference type="Gene3D" id="2.30.30.60">
    <property type="match status" value="1"/>
</dbReference>
<comment type="subcellular location">
    <subcellularLocation>
        <location evidence="7">Cell inner membrane</location>
        <topology evidence="7">Multi-pass membrane protein</topology>
    </subcellularLocation>
    <subcellularLocation>
        <location evidence="1">Cell membrane</location>
        <topology evidence="1">Multi-pass membrane protein</topology>
    </subcellularLocation>
</comment>
<keyword evidence="11" id="KW-1185">Reference proteome</keyword>
<evidence type="ECO:0000256" key="8">
    <source>
        <dbReference type="SAM" id="MobiDB-lite"/>
    </source>
</evidence>
<keyword evidence="7" id="KW-0813">Transport</keyword>
<keyword evidence="3" id="KW-1003">Cell membrane</keyword>
<evidence type="ECO:0000313" key="10">
    <source>
        <dbReference type="EMBL" id="ROP84432.1"/>
    </source>
</evidence>
<evidence type="ECO:0000256" key="1">
    <source>
        <dbReference type="ARBA" id="ARBA00004651"/>
    </source>
</evidence>
<feature type="transmembrane region" description="Helical" evidence="7">
    <location>
        <begin position="117"/>
        <end position="139"/>
    </location>
</feature>
<keyword evidence="7" id="KW-0406">Ion transport</keyword>